<keyword evidence="1 4" id="KW-0808">Transferase</keyword>
<dbReference type="EMBL" id="DSRU01000230">
    <property type="protein sequence ID" value="HFM99223.1"/>
    <property type="molecule type" value="Genomic_DNA"/>
</dbReference>
<evidence type="ECO:0000259" key="3">
    <source>
        <dbReference type="PROSITE" id="PS51186"/>
    </source>
</evidence>
<protein>
    <submittedName>
        <fullName evidence="4">GNAT family N-acetyltransferase</fullName>
    </submittedName>
</protein>
<dbReference type="PANTHER" id="PTHR43877:SF2">
    <property type="entry name" value="AMINOALKYLPHOSPHONATE N-ACETYLTRANSFERASE-RELATED"/>
    <property type="match status" value="1"/>
</dbReference>
<gene>
    <name evidence="4" type="ORF">ENR64_15985</name>
</gene>
<evidence type="ECO:0000256" key="2">
    <source>
        <dbReference type="ARBA" id="ARBA00023315"/>
    </source>
</evidence>
<dbReference type="CDD" id="cd04301">
    <property type="entry name" value="NAT_SF"/>
    <property type="match status" value="1"/>
</dbReference>
<name>A0A7C3KFK1_9CYAN</name>
<evidence type="ECO:0000313" key="4">
    <source>
        <dbReference type="EMBL" id="HFM99223.1"/>
    </source>
</evidence>
<dbReference type="Pfam" id="PF00583">
    <property type="entry name" value="Acetyltransf_1"/>
    <property type="match status" value="1"/>
</dbReference>
<proteinExistence type="predicted"/>
<comment type="caution">
    <text evidence="4">The sequence shown here is derived from an EMBL/GenBank/DDBJ whole genome shotgun (WGS) entry which is preliminary data.</text>
</comment>
<keyword evidence="2" id="KW-0012">Acyltransferase</keyword>
<sequence length="162" mass="18533">MLTIQPLQSEQIAAVKQMIMTVWSEIWGDVLTPAEIRELDDMQDINHARSHYFDNGGTFLVLLEAEQVVGTGAIRKLDDAICELKRMWLLQAYRGRGWGQQLADQLLDFAYQAGYQKVRLDLADAQRQAPALNFYQKLGFYPIDRYNNGLCTVFMEKALAKT</sequence>
<dbReference type="GO" id="GO:0016747">
    <property type="term" value="F:acyltransferase activity, transferring groups other than amino-acyl groups"/>
    <property type="evidence" value="ECO:0007669"/>
    <property type="project" value="InterPro"/>
</dbReference>
<feature type="domain" description="N-acetyltransferase" evidence="3">
    <location>
        <begin position="2"/>
        <end position="160"/>
    </location>
</feature>
<dbReference type="InterPro" id="IPR016181">
    <property type="entry name" value="Acyl_CoA_acyltransferase"/>
</dbReference>
<dbReference type="PANTHER" id="PTHR43877">
    <property type="entry name" value="AMINOALKYLPHOSPHONATE N-ACETYLTRANSFERASE-RELATED-RELATED"/>
    <property type="match status" value="1"/>
</dbReference>
<dbReference type="Gene3D" id="3.40.630.30">
    <property type="match status" value="1"/>
</dbReference>
<dbReference type="InterPro" id="IPR050832">
    <property type="entry name" value="Bact_Acetyltransf"/>
</dbReference>
<dbReference type="SUPFAM" id="SSF55729">
    <property type="entry name" value="Acyl-CoA N-acyltransferases (Nat)"/>
    <property type="match status" value="1"/>
</dbReference>
<evidence type="ECO:0000256" key="1">
    <source>
        <dbReference type="ARBA" id="ARBA00022679"/>
    </source>
</evidence>
<dbReference type="AlphaFoldDB" id="A0A7C3KFK1"/>
<reference evidence="4" key="1">
    <citation type="journal article" date="2020" name="mSystems">
        <title>Genome- and Community-Level Interaction Insights into Carbon Utilization and Element Cycling Functions of Hydrothermarchaeota in Hydrothermal Sediment.</title>
        <authorList>
            <person name="Zhou Z."/>
            <person name="Liu Y."/>
            <person name="Xu W."/>
            <person name="Pan J."/>
            <person name="Luo Z.H."/>
            <person name="Li M."/>
        </authorList>
    </citation>
    <scope>NUCLEOTIDE SEQUENCE [LARGE SCALE GENOMIC DNA]</scope>
    <source>
        <strain evidence="4">SpSt-418</strain>
    </source>
</reference>
<dbReference type="PROSITE" id="PS51186">
    <property type="entry name" value="GNAT"/>
    <property type="match status" value="1"/>
</dbReference>
<organism evidence="4">
    <name type="scientific">Oscillatoriales cyanobacterium SpSt-418</name>
    <dbReference type="NCBI Taxonomy" id="2282169"/>
    <lineage>
        <taxon>Bacteria</taxon>
        <taxon>Bacillati</taxon>
        <taxon>Cyanobacteriota</taxon>
        <taxon>Cyanophyceae</taxon>
        <taxon>Oscillatoriophycideae</taxon>
        <taxon>Oscillatoriales</taxon>
    </lineage>
</organism>
<dbReference type="InterPro" id="IPR000182">
    <property type="entry name" value="GNAT_dom"/>
</dbReference>
<accession>A0A7C3KFK1</accession>